<evidence type="ECO:0000259" key="1">
    <source>
        <dbReference type="Pfam" id="PF02190"/>
    </source>
</evidence>
<dbReference type="GO" id="GO:0006508">
    <property type="term" value="P:proteolysis"/>
    <property type="evidence" value="ECO:0007669"/>
    <property type="project" value="UniProtKB-KW"/>
</dbReference>
<keyword evidence="2" id="KW-0378">Hydrolase</keyword>
<evidence type="ECO:0000313" key="3">
    <source>
        <dbReference type="Proteomes" id="UP000554482"/>
    </source>
</evidence>
<feature type="domain" description="Lon N-terminal" evidence="1">
    <location>
        <begin position="11"/>
        <end position="63"/>
    </location>
</feature>
<dbReference type="OrthoDB" id="2411602at2759"/>
<protein>
    <submittedName>
        <fullName evidence="2">Lon protease-like protein</fullName>
    </submittedName>
</protein>
<dbReference type="Gene3D" id="2.30.130.40">
    <property type="entry name" value="LON domain-like"/>
    <property type="match status" value="1"/>
</dbReference>
<dbReference type="InterPro" id="IPR015947">
    <property type="entry name" value="PUA-like_sf"/>
</dbReference>
<sequence length="142" mass="15646">MAESVELPSRLVILPFRNKVLLPGAIIRIRCTSPSSVKLVEQELWQREEKGLIGVLPVRDAAETASVGPMLSPGEFFNLCNLFLLKIAIGLCAYMIERVDVAFIVEGVATDSGERSSKVPASTSDGKNQQELIQWHTRCVFC</sequence>
<accession>A0A7J6V2M3</accession>
<gene>
    <name evidence="2" type="ORF">FRX31_031270</name>
</gene>
<dbReference type="Pfam" id="PF02190">
    <property type="entry name" value="LON_substr_bdg"/>
    <property type="match status" value="1"/>
</dbReference>
<dbReference type="AlphaFoldDB" id="A0A7J6V2M3"/>
<reference evidence="2 3" key="1">
    <citation type="submission" date="2020-06" db="EMBL/GenBank/DDBJ databases">
        <title>Transcriptomic and genomic resources for Thalictrum thalictroides and T. hernandezii: Facilitating candidate gene discovery in an emerging model plant lineage.</title>
        <authorList>
            <person name="Arias T."/>
            <person name="Riano-Pachon D.M."/>
            <person name="Di Stilio V.S."/>
        </authorList>
    </citation>
    <scope>NUCLEOTIDE SEQUENCE [LARGE SCALE GENOMIC DNA]</scope>
    <source>
        <strain evidence="3">cv. WT478/WT964</strain>
        <tissue evidence="2">Leaves</tissue>
    </source>
</reference>
<name>A0A7J6V2M3_THATH</name>
<dbReference type="GO" id="GO:0008233">
    <property type="term" value="F:peptidase activity"/>
    <property type="evidence" value="ECO:0007669"/>
    <property type="project" value="UniProtKB-KW"/>
</dbReference>
<keyword evidence="2" id="KW-0645">Protease</keyword>
<comment type="caution">
    <text evidence="2">The sequence shown here is derived from an EMBL/GenBank/DDBJ whole genome shotgun (WGS) entry which is preliminary data.</text>
</comment>
<keyword evidence="3" id="KW-1185">Reference proteome</keyword>
<dbReference type="SUPFAM" id="SSF88697">
    <property type="entry name" value="PUA domain-like"/>
    <property type="match status" value="1"/>
</dbReference>
<dbReference type="InterPro" id="IPR003111">
    <property type="entry name" value="Lon_prtase_N"/>
</dbReference>
<evidence type="ECO:0000313" key="2">
    <source>
        <dbReference type="EMBL" id="KAF5179143.1"/>
    </source>
</evidence>
<dbReference type="InterPro" id="IPR046336">
    <property type="entry name" value="Lon_prtase_N_sf"/>
</dbReference>
<proteinExistence type="predicted"/>
<dbReference type="Proteomes" id="UP000554482">
    <property type="component" value="Unassembled WGS sequence"/>
</dbReference>
<dbReference type="EMBL" id="JABWDY010039198">
    <property type="protein sequence ID" value="KAF5179143.1"/>
    <property type="molecule type" value="Genomic_DNA"/>
</dbReference>
<organism evidence="2 3">
    <name type="scientific">Thalictrum thalictroides</name>
    <name type="common">Rue-anemone</name>
    <name type="synonym">Anemone thalictroides</name>
    <dbReference type="NCBI Taxonomy" id="46969"/>
    <lineage>
        <taxon>Eukaryota</taxon>
        <taxon>Viridiplantae</taxon>
        <taxon>Streptophyta</taxon>
        <taxon>Embryophyta</taxon>
        <taxon>Tracheophyta</taxon>
        <taxon>Spermatophyta</taxon>
        <taxon>Magnoliopsida</taxon>
        <taxon>Ranunculales</taxon>
        <taxon>Ranunculaceae</taxon>
        <taxon>Thalictroideae</taxon>
        <taxon>Thalictrum</taxon>
    </lineage>
</organism>